<accession>R4U391</accession>
<proteinExistence type="predicted"/>
<dbReference type="PATRIC" id="fig|1276229.3.peg.265"/>
<dbReference type="Proteomes" id="UP000013963">
    <property type="component" value="Chromosome"/>
</dbReference>
<evidence type="ECO:0000313" key="3">
    <source>
        <dbReference type="EMBL" id="AGM25862.1"/>
    </source>
</evidence>
<dbReference type="HOGENOM" id="CLU_1022729_0_0_14"/>
<reference evidence="3 4" key="1">
    <citation type="journal article" date="2013" name="Genome Biol. Evol.">
        <title>Complete genomes of two dipteran-associated spiroplasmas provided insights into the origin, dynamics, and impacts of viral invasion in spiroplasma.</title>
        <authorList>
            <person name="Ku C."/>
            <person name="Lo W.S."/>
            <person name="Chen L.L."/>
            <person name="Kuo C.H."/>
        </authorList>
    </citation>
    <scope>NUCLEOTIDE SEQUENCE [LARGE SCALE GENOMIC DNA]</scope>
    <source>
        <strain evidence="3">EA-1</strain>
    </source>
</reference>
<feature type="domain" description="KAP NTPase" evidence="2">
    <location>
        <begin position="182"/>
        <end position="242"/>
    </location>
</feature>
<dbReference type="KEGG" id="ssyr:SSYRP_v1c02660"/>
<dbReference type="InterPro" id="IPR011646">
    <property type="entry name" value="KAP_P-loop"/>
</dbReference>
<dbReference type="AlphaFoldDB" id="R4U391"/>
<dbReference type="eggNOG" id="COG4928">
    <property type="taxonomic scope" value="Bacteria"/>
</dbReference>
<keyword evidence="1" id="KW-1133">Transmembrane helix</keyword>
<dbReference type="OrthoDB" id="88903at2"/>
<evidence type="ECO:0000256" key="1">
    <source>
        <dbReference type="SAM" id="Phobius"/>
    </source>
</evidence>
<gene>
    <name evidence="3" type="ORF">SSYRP_v1c02660</name>
</gene>
<feature type="transmembrane region" description="Helical" evidence="1">
    <location>
        <begin position="20"/>
        <end position="42"/>
    </location>
</feature>
<dbReference type="RefSeq" id="WP_016340511.1">
    <property type="nucleotide sequence ID" value="NC_021284.1"/>
</dbReference>
<organism evidence="3 4">
    <name type="scientific">Spiroplasma syrphidicola EA-1</name>
    <dbReference type="NCBI Taxonomy" id="1276229"/>
    <lineage>
        <taxon>Bacteria</taxon>
        <taxon>Bacillati</taxon>
        <taxon>Mycoplasmatota</taxon>
        <taxon>Mollicutes</taxon>
        <taxon>Entomoplasmatales</taxon>
        <taxon>Spiroplasmataceae</taxon>
        <taxon>Spiroplasma</taxon>
    </lineage>
</organism>
<dbReference type="Pfam" id="PF07693">
    <property type="entry name" value="KAP_NTPase"/>
    <property type="match status" value="1"/>
</dbReference>
<evidence type="ECO:0000259" key="2">
    <source>
        <dbReference type="Pfam" id="PF07693"/>
    </source>
</evidence>
<evidence type="ECO:0000313" key="4">
    <source>
        <dbReference type="Proteomes" id="UP000013963"/>
    </source>
</evidence>
<keyword evidence="1" id="KW-0812">Transmembrane</keyword>
<sequence>MNLFNSAYDIFYEVMTSWANWLFFGLAIFGYLVFLLCYWIYLFSQWKTNLKRAKYDANEELLKTKINPDGETQQAITIIINTIGEMINNNDAENILFIDSNIKKDAILSHCWQYYEEDKTYNSSYVDCQKLEQNRHHEYGSLLIGRLVSLANYKVYMNKKMRMKVINIFASKLPFTPASDISNLEVQKKTIIFLDNIDACKADTIKDTLEIIKNSFLDISNLIIVCPINKHHMTKVLNHYYSYNLVLSEEELANNKVFDHYAKATNSKIIEV</sequence>
<dbReference type="STRING" id="1276229.SSYRP_v1c02660"/>
<protein>
    <recommendedName>
        <fullName evidence="2">KAP NTPase domain-containing protein</fullName>
    </recommendedName>
</protein>
<dbReference type="EMBL" id="CP005078">
    <property type="protein sequence ID" value="AGM25862.1"/>
    <property type="molecule type" value="Genomic_DNA"/>
</dbReference>
<keyword evidence="4" id="KW-1185">Reference proteome</keyword>
<name>R4U391_9MOLU</name>
<keyword evidence="1" id="KW-0472">Membrane</keyword>